<evidence type="ECO:0000313" key="3">
    <source>
        <dbReference type="EMBL" id="URL59970.1"/>
    </source>
</evidence>
<dbReference type="EMBL" id="CP063231">
    <property type="protein sequence ID" value="URL59970.1"/>
    <property type="molecule type" value="Genomic_DNA"/>
</dbReference>
<keyword evidence="2" id="KW-1133">Transmembrane helix</keyword>
<gene>
    <name evidence="3" type="ORF">IM816_07765</name>
</gene>
<evidence type="ECO:0000313" key="4">
    <source>
        <dbReference type="Proteomes" id="UP001056681"/>
    </source>
</evidence>
<reference evidence="3" key="1">
    <citation type="submission" date="2020-10" db="EMBL/GenBank/DDBJ databases">
        <title>Whole-genome sequence of Luteibacter sp. EIF3.</title>
        <authorList>
            <person name="Friedrich I."/>
            <person name="Hertel R."/>
            <person name="Daniel R."/>
        </authorList>
    </citation>
    <scope>NUCLEOTIDE SEQUENCE</scope>
    <source>
        <strain evidence="3">EIF3</strain>
    </source>
</reference>
<sequence>MTSAHAISFDVRPSPTLILLAVVVVVLATAAPLFAGLPWSSRLGLALVIAGVGAWRLRAFHRPAVVALSWSAADVWHVTLADGSGTTAELRDSRIVAGAVFLHLRWLGGAVHVALLADNAPADELRRLRARLHTARSVGTPATKAADSRARREGA</sequence>
<proteinExistence type="predicted"/>
<feature type="transmembrane region" description="Helical" evidence="2">
    <location>
        <begin position="17"/>
        <end position="37"/>
    </location>
</feature>
<feature type="region of interest" description="Disordered" evidence="1">
    <location>
        <begin position="136"/>
        <end position="155"/>
    </location>
</feature>
<organism evidence="3 4">
    <name type="scientific">Luteibacter flocculans</name>
    <dbReference type="NCBI Taxonomy" id="2780091"/>
    <lineage>
        <taxon>Bacteria</taxon>
        <taxon>Pseudomonadati</taxon>
        <taxon>Pseudomonadota</taxon>
        <taxon>Gammaproteobacteria</taxon>
        <taxon>Lysobacterales</taxon>
        <taxon>Rhodanobacteraceae</taxon>
        <taxon>Luteibacter</taxon>
    </lineage>
</organism>
<keyword evidence="2" id="KW-0472">Membrane</keyword>
<accession>A0ABY4T9E2</accession>
<keyword evidence="4" id="KW-1185">Reference proteome</keyword>
<feature type="compositionally biased region" description="Basic and acidic residues" evidence="1">
    <location>
        <begin position="146"/>
        <end position="155"/>
    </location>
</feature>
<dbReference type="RefSeq" id="WP_250340433.1">
    <property type="nucleotide sequence ID" value="NZ_CP063231.1"/>
</dbReference>
<protein>
    <recommendedName>
        <fullName evidence="5">Toxin CptA</fullName>
    </recommendedName>
</protein>
<name>A0ABY4T9E2_9GAMM</name>
<evidence type="ECO:0000256" key="1">
    <source>
        <dbReference type="SAM" id="MobiDB-lite"/>
    </source>
</evidence>
<dbReference type="Proteomes" id="UP001056681">
    <property type="component" value="Chromosome"/>
</dbReference>
<keyword evidence="2" id="KW-0812">Transmembrane</keyword>
<evidence type="ECO:0000256" key="2">
    <source>
        <dbReference type="SAM" id="Phobius"/>
    </source>
</evidence>
<evidence type="ECO:0008006" key="5">
    <source>
        <dbReference type="Google" id="ProtNLM"/>
    </source>
</evidence>